<evidence type="ECO:0000256" key="1">
    <source>
        <dbReference type="SAM" id="MobiDB-lite"/>
    </source>
</evidence>
<name>A0AAV7HU81_COTGL</name>
<keyword evidence="3" id="KW-1185">Reference proteome</keyword>
<comment type="caution">
    <text evidence="2">The sequence shown here is derived from an EMBL/GenBank/DDBJ whole genome shotgun (WGS) entry which is preliminary data.</text>
</comment>
<feature type="compositionally biased region" description="Polar residues" evidence="1">
    <location>
        <begin position="182"/>
        <end position="194"/>
    </location>
</feature>
<dbReference type="Proteomes" id="UP000826195">
    <property type="component" value="Unassembled WGS sequence"/>
</dbReference>
<gene>
    <name evidence="2" type="ORF">KQX54_007100</name>
</gene>
<evidence type="ECO:0000313" key="3">
    <source>
        <dbReference type="Proteomes" id="UP000826195"/>
    </source>
</evidence>
<proteinExistence type="predicted"/>
<reference evidence="2 3" key="1">
    <citation type="journal article" date="2021" name="J. Hered.">
        <title>A chromosome-level genome assembly of the parasitoid wasp, Cotesia glomerata (Hymenoptera: Braconidae).</title>
        <authorList>
            <person name="Pinto B.J."/>
            <person name="Weis J.J."/>
            <person name="Gamble T."/>
            <person name="Ode P.J."/>
            <person name="Paul R."/>
            <person name="Zaspel J.M."/>
        </authorList>
    </citation>
    <scope>NUCLEOTIDE SEQUENCE [LARGE SCALE GENOMIC DNA]</scope>
    <source>
        <strain evidence="2">CgM1</strain>
    </source>
</reference>
<dbReference type="EMBL" id="JAHXZJ010002982">
    <property type="protein sequence ID" value="KAH0534699.1"/>
    <property type="molecule type" value="Genomic_DNA"/>
</dbReference>
<sequence length="582" mass="65862">MPPKTPKKTKATNYDKLNNILLDDKGEVHDFDDKLFTEKLENQLLNTPSLFSSCKPTESILKQKNSQSVPTATCVSNCTQPPTYTLTSSSISSNVESYGHSSEIHNDYVKINHSAVGHDIPNLKILNSSKVSLPLSYQCHNLDTHVQTFQSHNYGKARVEDNYQDSVINNETSDETDLAHSEISTNIEPSALTNDDSRESNDSAAMIINNEPEKIDNIEEIQTSEPDVGALHTFFPKEVSEKNLTFFQKIIVALKKNLVWQSSGQSITKSEKNLLDPGLRKAKIRDKYSIYFPTDVVSYIERKSTTESGHSDWKILVKMALLEVYESDIVNYSAKGTRCNKKTGIDPSVYNAILDWARSRTSEEIQEKDFVYYVNKFIYNKRQYSGGSLSKNEPTTENKGNIQLDNQQKSSIGNTLHNLPENIDEVPLDNMPPKTSTWTINSYHQVAILFKALLKILFVPSENMSPYNFNSTDQVYHNVNKGLDFVPQGRKHPLSVENYENSMDVPPSYVPTYNPHSVNQFQNNSNWSSNYVFPYANGGSFDLMHKSIMSTKELGIIDRTTIQFVTIAKKSLVVQLIWQEDS</sequence>
<evidence type="ECO:0000313" key="2">
    <source>
        <dbReference type="EMBL" id="KAH0534699.1"/>
    </source>
</evidence>
<organism evidence="2 3">
    <name type="scientific">Cotesia glomerata</name>
    <name type="common">Lepidopteran parasitic wasp</name>
    <name type="synonym">Apanteles glomeratus</name>
    <dbReference type="NCBI Taxonomy" id="32391"/>
    <lineage>
        <taxon>Eukaryota</taxon>
        <taxon>Metazoa</taxon>
        <taxon>Ecdysozoa</taxon>
        <taxon>Arthropoda</taxon>
        <taxon>Hexapoda</taxon>
        <taxon>Insecta</taxon>
        <taxon>Pterygota</taxon>
        <taxon>Neoptera</taxon>
        <taxon>Endopterygota</taxon>
        <taxon>Hymenoptera</taxon>
        <taxon>Apocrita</taxon>
        <taxon>Ichneumonoidea</taxon>
        <taxon>Braconidae</taxon>
        <taxon>Microgastrinae</taxon>
        <taxon>Cotesia</taxon>
    </lineage>
</organism>
<protein>
    <submittedName>
        <fullName evidence="2">Uncharacterized protein</fullName>
    </submittedName>
</protein>
<accession>A0AAV7HU81</accession>
<dbReference type="AlphaFoldDB" id="A0AAV7HU81"/>
<feature type="region of interest" description="Disordered" evidence="1">
    <location>
        <begin position="387"/>
        <end position="408"/>
    </location>
</feature>
<feature type="region of interest" description="Disordered" evidence="1">
    <location>
        <begin position="173"/>
        <end position="200"/>
    </location>
</feature>